<reference evidence="1" key="3">
    <citation type="journal article" date="2017" name="Nature">
        <title>Genome sequence of the progenitor of the wheat D genome Aegilops tauschii.</title>
        <authorList>
            <person name="Luo M.C."/>
            <person name="Gu Y.Q."/>
            <person name="Puiu D."/>
            <person name="Wang H."/>
            <person name="Twardziok S.O."/>
            <person name="Deal K.R."/>
            <person name="Huo N."/>
            <person name="Zhu T."/>
            <person name="Wang L."/>
            <person name="Wang Y."/>
            <person name="McGuire P.E."/>
            <person name="Liu S."/>
            <person name="Long H."/>
            <person name="Ramasamy R.K."/>
            <person name="Rodriguez J.C."/>
            <person name="Van S.L."/>
            <person name="Yuan L."/>
            <person name="Wang Z."/>
            <person name="Xia Z."/>
            <person name="Xiao L."/>
            <person name="Anderson O.D."/>
            <person name="Ouyang S."/>
            <person name="Liang Y."/>
            <person name="Zimin A.V."/>
            <person name="Pertea G."/>
            <person name="Qi P."/>
            <person name="Bennetzen J.L."/>
            <person name="Dai X."/>
            <person name="Dawson M.W."/>
            <person name="Muller H.G."/>
            <person name="Kugler K."/>
            <person name="Rivarola-Duarte L."/>
            <person name="Spannagl M."/>
            <person name="Mayer K.F.X."/>
            <person name="Lu F.H."/>
            <person name="Bevan M.W."/>
            <person name="Leroy P."/>
            <person name="Li P."/>
            <person name="You F.M."/>
            <person name="Sun Q."/>
            <person name="Liu Z."/>
            <person name="Lyons E."/>
            <person name="Wicker T."/>
            <person name="Salzberg S.L."/>
            <person name="Devos K.M."/>
            <person name="Dvorak J."/>
        </authorList>
    </citation>
    <scope>NUCLEOTIDE SEQUENCE [LARGE SCALE GENOMIC DNA]</scope>
    <source>
        <strain evidence="1">cv. AL8/78</strain>
    </source>
</reference>
<dbReference type="Gramene" id="AET5Gv20558500.12">
    <property type="protein sequence ID" value="AET5Gv20558500.12"/>
    <property type="gene ID" value="AET5Gv20558500"/>
</dbReference>
<reference evidence="2" key="2">
    <citation type="journal article" date="2017" name="Nat. Plants">
        <title>The Aegilops tauschii genome reveals multiple impacts of transposons.</title>
        <authorList>
            <person name="Zhao G."/>
            <person name="Zou C."/>
            <person name="Li K."/>
            <person name="Wang K."/>
            <person name="Li T."/>
            <person name="Gao L."/>
            <person name="Zhang X."/>
            <person name="Wang H."/>
            <person name="Yang Z."/>
            <person name="Liu X."/>
            <person name="Jiang W."/>
            <person name="Mao L."/>
            <person name="Kong X."/>
            <person name="Jiao Y."/>
            <person name="Jia J."/>
        </authorList>
    </citation>
    <scope>NUCLEOTIDE SEQUENCE [LARGE SCALE GENOMIC DNA]</scope>
    <source>
        <strain evidence="2">cv. AL8/78</strain>
    </source>
</reference>
<protein>
    <submittedName>
        <fullName evidence="1">Uncharacterized protein</fullName>
    </submittedName>
</protein>
<proteinExistence type="predicted"/>
<reference evidence="1" key="4">
    <citation type="submission" date="2019-03" db="UniProtKB">
        <authorList>
            <consortium name="EnsemblPlants"/>
        </authorList>
    </citation>
    <scope>IDENTIFICATION</scope>
</reference>
<sequence length="132" mass="15893">MILLGKARNVWSTRCLTKYDYVWFFPYYCQSSWWKMSNHTNIQYGYCYKKCIVLVRSFQVGSMILPRKWAMDVHTMLALSKTYTNKSISLGFSIIFPMDVLCEWRELQVCTKLFFLCYMIDMLWLVLCSNFF</sequence>
<evidence type="ECO:0000313" key="1">
    <source>
        <dbReference type="EnsemblPlants" id="AET5Gv20558500.12"/>
    </source>
</evidence>
<evidence type="ECO:0000313" key="2">
    <source>
        <dbReference type="Proteomes" id="UP000015105"/>
    </source>
</evidence>
<organism evidence="1 2">
    <name type="scientific">Aegilops tauschii subsp. strangulata</name>
    <name type="common">Goatgrass</name>
    <dbReference type="NCBI Taxonomy" id="200361"/>
    <lineage>
        <taxon>Eukaryota</taxon>
        <taxon>Viridiplantae</taxon>
        <taxon>Streptophyta</taxon>
        <taxon>Embryophyta</taxon>
        <taxon>Tracheophyta</taxon>
        <taxon>Spermatophyta</taxon>
        <taxon>Magnoliopsida</taxon>
        <taxon>Liliopsida</taxon>
        <taxon>Poales</taxon>
        <taxon>Poaceae</taxon>
        <taxon>BOP clade</taxon>
        <taxon>Pooideae</taxon>
        <taxon>Triticodae</taxon>
        <taxon>Triticeae</taxon>
        <taxon>Triticinae</taxon>
        <taxon>Aegilops</taxon>
    </lineage>
</organism>
<dbReference type="AlphaFoldDB" id="A0A453KY76"/>
<keyword evidence="2" id="KW-1185">Reference proteome</keyword>
<accession>A0A453KY76</accession>
<name>A0A453KY76_AEGTS</name>
<reference evidence="1" key="5">
    <citation type="journal article" date="2021" name="G3 (Bethesda)">
        <title>Aegilops tauschii genome assembly Aet v5.0 features greater sequence contiguity and improved annotation.</title>
        <authorList>
            <person name="Wang L."/>
            <person name="Zhu T."/>
            <person name="Rodriguez J.C."/>
            <person name="Deal K.R."/>
            <person name="Dubcovsky J."/>
            <person name="McGuire P.E."/>
            <person name="Lux T."/>
            <person name="Spannagl M."/>
            <person name="Mayer K.F.X."/>
            <person name="Baldrich P."/>
            <person name="Meyers B.C."/>
            <person name="Huo N."/>
            <person name="Gu Y.Q."/>
            <person name="Zhou H."/>
            <person name="Devos K.M."/>
            <person name="Bennetzen J.L."/>
            <person name="Unver T."/>
            <person name="Budak H."/>
            <person name="Gulick P.J."/>
            <person name="Galiba G."/>
            <person name="Kalapos B."/>
            <person name="Nelson D.R."/>
            <person name="Li P."/>
            <person name="You F.M."/>
            <person name="Luo M.C."/>
            <person name="Dvorak J."/>
        </authorList>
    </citation>
    <scope>NUCLEOTIDE SEQUENCE [LARGE SCALE GENOMIC DNA]</scope>
    <source>
        <strain evidence="1">cv. AL8/78</strain>
    </source>
</reference>
<dbReference type="Proteomes" id="UP000015105">
    <property type="component" value="Chromosome 5D"/>
</dbReference>
<reference evidence="2" key="1">
    <citation type="journal article" date="2014" name="Science">
        <title>Ancient hybridizations among the ancestral genomes of bread wheat.</title>
        <authorList>
            <consortium name="International Wheat Genome Sequencing Consortium,"/>
            <person name="Marcussen T."/>
            <person name="Sandve S.R."/>
            <person name="Heier L."/>
            <person name="Spannagl M."/>
            <person name="Pfeifer M."/>
            <person name="Jakobsen K.S."/>
            <person name="Wulff B.B."/>
            <person name="Steuernagel B."/>
            <person name="Mayer K.F."/>
            <person name="Olsen O.A."/>
        </authorList>
    </citation>
    <scope>NUCLEOTIDE SEQUENCE [LARGE SCALE GENOMIC DNA]</scope>
    <source>
        <strain evidence="2">cv. AL8/78</strain>
    </source>
</reference>
<dbReference type="EnsemblPlants" id="AET5Gv20558500.12">
    <property type="protein sequence ID" value="AET5Gv20558500.12"/>
    <property type="gene ID" value="AET5Gv20558500"/>
</dbReference>